<evidence type="ECO:0000313" key="3">
    <source>
        <dbReference type="Proteomes" id="UP000214975"/>
    </source>
</evidence>
<dbReference type="GO" id="GO:0004519">
    <property type="term" value="F:endonuclease activity"/>
    <property type="evidence" value="ECO:0007669"/>
    <property type="project" value="UniProtKB-KW"/>
</dbReference>
<dbReference type="InterPro" id="IPR036237">
    <property type="entry name" value="Xyl_isomerase-like_sf"/>
</dbReference>
<proteinExistence type="predicted"/>
<dbReference type="PANTHER" id="PTHR12110:SF21">
    <property type="entry name" value="XYLOSE ISOMERASE-LIKE TIM BARREL DOMAIN-CONTAINING PROTEIN"/>
    <property type="match status" value="1"/>
</dbReference>
<dbReference type="Proteomes" id="UP000214975">
    <property type="component" value="Chromosome"/>
</dbReference>
<keyword evidence="2" id="KW-0255">Endonuclease</keyword>
<dbReference type="Pfam" id="PF01261">
    <property type="entry name" value="AP_endonuc_2"/>
    <property type="match status" value="1"/>
</dbReference>
<accession>A0A223I158</accession>
<sequence>MEVGISTACFYPDYLTEETIPIIGNMGIKKVEVFLESYSEYDEDFCKEMKDNLDKYEIEVNSIHAIGTQFEPQLFSATSRQRKDASKMLLKVLKAAKILGSKIYVFHGPALKKDTLPNIDFEKIAKYTDYIADTSGEYGVKFSWENVYWCWFSYPEFATSIRQVTNSKNIYFTLDIKQAMKSKKDPFDYLKTMEKQLTNVHLCDYDLSGELHLPGKGNFDFRRLYKELKNIDYRGSIIMEVYRNNYKDRREIAESIEYLKSIFEKYK</sequence>
<dbReference type="InterPro" id="IPR050312">
    <property type="entry name" value="IolE/XylAMocC-like"/>
</dbReference>
<feature type="domain" description="Xylose isomerase-like TIM barrel" evidence="1">
    <location>
        <begin position="26"/>
        <end position="261"/>
    </location>
</feature>
<dbReference type="PANTHER" id="PTHR12110">
    <property type="entry name" value="HYDROXYPYRUVATE ISOMERASE"/>
    <property type="match status" value="1"/>
</dbReference>
<keyword evidence="2" id="KW-0378">Hydrolase</keyword>
<evidence type="ECO:0000259" key="1">
    <source>
        <dbReference type="Pfam" id="PF01261"/>
    </source>
</evidence>
<dbReference type="SUPFAM" id="SSF51658">
    <property type="entry name" value="Xylose isomerase-like"/>
    <property type="match status" value="1"/>
</dbReference>
<dbReference type="RefSeq" id="WP_094397744.1">
    <property type="nucleotide sequence ID" value="NZ_CP016893.1"/>
</dbReference>
<evidence type="ECO:0000313" key="2">
    <source>
        <dbReference type="EMBL" id="AST58453.1"/>
    </source>
</evidence>
<gene>
    <name evidence="2" type="ORF">Thert_02597</name>
</gene>
<dbReference type="EMBL" id="CP016893">
    <property type="protein sequence ID" value="AST58453.1"/>
    <property type="molecule type" value="Genomic_DNA"/>
</dbReference>
<name>A0A223I158_THETR</name>
<organism evidence="2 3">
    <name type="scientific">Thermoanaerobacterium thermosaccharolyticum</name>
    <name type="common">Clostridium thermosaccharolyticum</name>
    <dbReference type="NCBI Taxonomy" id="1517"/>
    <lineage>
        <taxon>Bacteria</taxon>
        <taxon>Bacillati</taxon>
        <taxon>Bacillota</taxon>
        <taxon>Clostridia</taxon>
        <taxon>Thermoanaerobacterales</taxon>
        <taxon>Thermoanaerobacteraceae</taxon>
        <taxon>Thermoanaerobacterium</taxon>
    </lineage>
</organism>
<dbReference type="Gene3D" id="3.20.20.150">
    <property type="entry name" value="Divalent-metal-dependent TIM barrel enzymes"/>
    <property type="match status" value="1"/>
</dbReference>
<dbReference type="InterPro" id="IPR013022">
    <property type="entry name" value="Xyl_isomerase-like_TIM-brl"/>
</dbReference>
<reference evidence="2 3" key="1">
    <citation type="submission" date="2016-08" db="EMBL/GenBank/DDBJ databases">
        <title>A novel genetic cassette of butanologenic Thermoanaerobacterium thermosaccharolyticum that directly convert cellulose to butanol.</title>
        <authorList>
            <person name="Li T."/>
            <person name="He J."/>
        </authorList>
    </citation>
    <scope>NUCLEOTIDE SEQUENCE [LARGE SCALE GENOMIC DNA]</scope>
    <source>
        <strain evidence="2 3">TG57</strain>
    </source>
</reference>
<keyword evidence="2" id="KW-0540">Nuclease</keyword>
<dbReference type="AlphaFoldDB" id="A0A223I158"/>
<protein>
    <submittedName>
        <fullName evidence="2">AP endonuclease</fullName>
    </submittedName>
</protein>